<keyword evidence="1" id="KW-0064">Aspartyl protease</keyword>
<feature type="compositionally biased region" description="Basic and acidic residues" evidence="3">
    <location>
        <begin position="248"/>
        <end position="259"/>
    </location>
</feature>
<gene>
    <name evidence="7" type="ORF">Tco_1092958</name>
</gene>
<keyword evidence="2" id="KW-0175">Coiled coil</keyword>
<dbReference type="InterPro" id="IPR057670">
    <property type="entry name" value="SH3_retrovirus"/>
</dbReference>
<dbReference type="EMBL" id="BQNB010020580">
    <property type="protein sequence ID" value="GJT97440.1"/>
    <property type="molecule type" value="Genomic_DNA"/>
</dbReference>
<evidence type="ECO:0000313" key="8">
    <source>
        <dbReference type="Proteomes" id="UP001151760"/>
    </source>
</evidence>
<feature type="compositionally biased region" description="Basic and acidic residues" evidence="3">
    <location>
        <begin position="217"/>
        <end position="234"/>
    </location>
</feature>
<feature type="domain" description="Retrovirus-related Pol polyprotein from transposon TNT 1-94-like beta-barrel" evidence="5">
    <location>
        <begin position="5"/>
        <end position="68"/>
    </location>
</feature>
<dbReference type="Pfam" id="PF07727">
    <property type="entry name" value="RVT_2"/>
    <property type="match status" value="1"/>
</dbReference>
<feature type="region of interest" description="Disordered" evidence="3">
    <location>
        <begin position="853"/>
        <end position="890"/>
    </location>
</feature>
<evidence type="ECO:0000313" key="7">
    <source>
        <dbReference type="EMBL" id="GJT97440.1"/>
    </source>
</evidence>
<evidence type="ECO:0000256" key="2">
    <source>
        <dbReference type="SAM" id="Coils"/>
    </source>
</evidence>
<name>A0ABQ5ICM4_9ASTR</name>
<dbReference type="PANTHER" id="PTHR11439">
    <property type="entry name" value="GAG-POL-RELATED RETROTRANSPOSON"/>
    <property type="match status" value="1"/>
</dbReference>
<protein>
    <submittedName>
        <fullName evidence="7">Ribonuclease H-like domain-containing protein</fullName>
    </submittedName>
</protein>
<comment type="caution">
    <text evidence="7">The sequence shown here is derived from an EMBL/GenBank/DDBJ whole genome shotgun (WGS) entry which is preliminary data.</text>
</comment>
<dbReference type="SUPFAM" id="SSF56672">
    <property type="entry name" value="DNA/RNA polymerases"/>
    <property type="match status" value="1"/>
</dbReference>
<organism evidence="7 8">
    <name type="scientific">Tanacetum coccineum</name>
    <dbReference type="NCBI Taxonomy" id="301880"/>
    <lineage>
        <taxon>Eukaryota</taxon>
        <taxon>Viridiplantae</taxon>
        <taxon>Streptophyta</taxon>
        <taxon>Embryophyta</taxon>
        <taxon>Tracheophyta</taxon>
        <taxon>Spermatophyta</taxon>
        <taxon>Magnoliopsida</taxon>
        <taxon>eudicotyledons</taxon>
        <taxon>Gunneridae</taxon>
        <taxon>Pentapetalae</taxon>
        <taxon>asterids</taxon>
        <taxon>campanulids</taxon>
        <taxon>Asterales</taxon>
        <taxon>Asteraceae</taxon>
        <taxon>Asteroideae</taxon>
        <taxon>Anthemideae</taxon>
        <taxon>Anthemidinae</taxon>
        <taxon>Tanacetum</taxon>
    </lineage>
</organism>
<dbReference type="CDD" id="cd22265">
    <property type="entry name" value="UDM1_RNF168"/>
    <property type="match status" value="1"/>
</dbReference>
<evidence type="ECO:0000259" key="6">
    <source>
        <dbReference type="Pfam" id="PF25597"/>
    </source>
</evidence>
<dbReference type="InterPro" id="IPR043502">
    <property type="entry name" value="DNA/RNA_pol_sf"/>
</dbReference>
<sequence>MLYLYRNRSYLTVYEEIDRGFVAFGGNSKGGKITGKGKIKIGKLDFEDVYFVKKLKFNLFSVSQMCDKKNSVLFTDTKCVVLSPDFKLTDESHVLLKVPRKDNIKHALSFMRPFGCLVRILNTIDHLGKFDGKADDGFFVGYSTNSKAFKVFNNRTGIVEENTHVQFSKNTSNNARSGPNWLFDIDALTKSMNYKPVVAGNQSNGSADLPFSFSSKDSPDDGFKPSGEEEKNGTEDPENEDSEVPSTEEPRVNQEKDINSMDDPNMPELEDIVYSDDDEDVGAEADMNNLNTFMLVSPIPTTRIHKDHPVEQIIGDLNSAPQTRRMTKNLEEHGLFSSVQQRTNHKDFQNCLFACFLSQEEPKKVIHALKDPSWIEAMQDELLQFKLQKVWTLVDLPNGKRPIGTKWVFRNKKDERGIVIKNKARLVAQGYTQEEGIDYDEVFAPVARIEAIRLFLAYASFKDFVVYQMDIKSAFLYGKIEEEVYVCQPPGFEDPDFPNRVYKVEKALYGLHQAPRAWYETLSTYLLDNRFQRGKIDKTLFIRKDKGDILLVQVYIDDIIFGSTNKSLCTEFEKIMHKRFQMSSIGELTFFLGLQVKQKNGGIFISQDKYVIDILKKFSFSDVKTASTPMETHKPLLKDADGEDVDEHLYRSMIGSLMYLTSLRPDIMFAVCACARFQVNPKVSHLHAVKRIFRYLKGQPKLGLWYPKDSPFDLVAYSDSDYDGANLDRKSTIGVAFLEKPTESAGFEEIVDFLKANPINYALTVNPTIYTSCIEQFWATATAKTVNREDEESMDCLPTATIFEELARMGIYVTPSHTKKIFGNMKREGKGFSGVITPLFPTVLVQAQEEVGEGSANPIDPHHTPTIIQPSTSQPQKKQKSRKPKRKDTEDRLKLNELIELCTNLSQRVFDLENTKTSQAAEITELKERVKKLEKKGGLRTHKLKRLYKVSRSARVVSSEDEGLGDQEVASKQGNKIDEINQDAEVTLVYETQGRYGNDLMFDTDVLNDEEVFAGKDMAEKEINVAEKDVSTADPVTTTGEVVTTAGIEVSAANATLVSVATTTTTTGISEVEITLAQALAELKSAKPKVVVQEPVQSTTTIAPSTIPKAKSITFREPGESTTRTTPTPIPSNIKDKGKAKIIEPERPLKKKEQIRLDEELALKLQVEEEEEDRIAREKAQQVEEANISWDNVQAMIEADRLLAERLQAREQEEFLDE</sequence>
<dbReference type="Pfam" id="PF25597">
    <property type="entry name" value="SH3_retrovirus"/>
    <property type="match status" value="1"/>
</dbReference>
<dbReference type="InterPro" id="IPR054722">
    <property type="entry name" value="PolX-like_BBD"/>
</dbReference>
<feature type="domain" description="Retroviral polymerase SH3-like" evidence="6">
    <location>
        <begin position="120"/>
        <end position="174"/>
    </location>
</feature>
<evidence type="ECO:0000259" key="4">
    <source>
        <dbReference type="Pfam" id="PF07727"/>
    </source>
</evidence>
<feature type="compositionally biased region" description="Basic residues" evidence="3">
    <location>
        <begin position="877"/>
        <end position="886"/>
    </location>
</feature>
<dbReference type="PANTHER" id="PTHR11439:SF495">
    <property type="entry name" value="REVERSE TRANSCRIPTASE, RNA-DEPENDENT DNA POLYMERASE-RELATED"/>
    <property type="match status" value="1"/>
</dbReference>
<feature type="region of interest" description="Disordered" evidence="3">
    <location>
        <begin position="199"/>
        <end position="270"/>
    </location>
</feature>
<keyword evidence="1" id="KW-0378">Hydrolase</keyword>
<dbReference type="Pfam" id="PF22936">
    <property type="entry name" value="Pol_BBD"/>
    <property type="match status" value="1"/>
</dbReference>
<dbReference type="Proteomes" id="UP001151760">
    <property type="component" value="Unassembled WGS sequence"/>
</dbReference>
<reference evidence="7" key="2">
    <citation type="submission" date="2022-01" db="EMBL/GenBank/DDBJ databases">
        <authorList>
            <person name="Yamashiro T."/>
            <person name="Shiraishi A."/>
            <person name="Satake H."/>
            <person name="Nakayama K."/>
        </authorList>
    </citation>
    <scope>NUCLEOTIDE SEQUENCE</scope>
</reference>
<proteinExistence type="predicted"/>
<feature type="coiled-coil region" evidence="2">
    <location>
        <begin position="895"/>
        <end position="936"/>
    </location>
</feature>
<accession>A0ABQ5ICM4</accession>
<feature type="domain" description="Reverse transcriptase Ty1/copia-type" evidence="4">
    <location>
        <begin position="389"/>
        <end position="631"/>
    </location>
</feature>
<dbReference type="InterPro" id="IPR013103">
    <property type="entry name" value="RVT_2"/>
</dbReference>
<reference evidence="7" key="1">
    <citation type="journal article" date="2022" name="Int. J. Mol. Sci.">
        <title>Draft Genome of Tanacetum Coccineum: Genomic Comparison of Closely Related Tanacetum-Family Plants.</title>
        <authorList>
            <person name="Yamashiro T."/>
            <person name="Shiraishi A."/>
            <person name="Nakayama K."/>
            <person name="Satake H."/>
        </authorList>
    </citation>
    <scope>NUCLEOTIDE SEQUENCE</scope>
</reference>
<keyword evidence="1" id="KW-0645">Protease</keyword>
<evidence type="ECO:0000256" key="1">
    <source>
        <dbReference type="ARBA" id="ARBA00022750"/>
    </source>
</evidence>
<evidence type="ECO:0000256" key="3">
    <source>
        <dbReference type="SAM" id="MobiDB-lite"/>
    </source>
</evidence>
<evidence type="ECO:0000259" key="5">
    <source>
        <dbReference type="Pfam" id="PF22936"/>
    </source>
</evidence>
<keyword evidence="8" id="KW-1185">Reference proteome</keyword>